<protein>
    <submittedName>
        <fullName evidence="1">Transposase</fullName>
    </submittedName>
</protein>
<dbReference type="PANTHER" id="PTHR36455">
    <property type="match status" value="1"/>
</dbReference>
<dbReference type="Proteomes" id="UP001565471">
    <property type="component" value="Unassembled WGS sequence"/>
</dbReference>
<dbReference type="EMBL" id="JBGBZA010000002">
    <property type="protein sequence ID" value="MEY9320283.1"/>
    <property type="molecule type" value="Genomic_DNA"/>
</dbReference>
<sequence>MMIVPAGVKVHLALGYTDMRKGLDGLATIVQETLRKDPFSGHLFAFRGKRACMLKILFWDGNGLCLFTKKLDQGGFIWPRMSDPGGTVTLSPAQLAMLIEGIDWRAPERRWRPAIAG</sequence>
<dbReference type="PANTHER" id="PTHR36455:SF1">
    <property type="entry name" value="BLR8292 PROTEIN"/>
    <property type="match status" value="1"/>
</dbReference>
<evidence type="ECO:0000313" key="2">
    <source>
        <dbReference type="Proteomes" id="UP001565471"/>
    </source>
</evidence>
<dbReference type="Pfam" id="PF05717">
    <property type="entry name" value="TnpB_IS66"/>
    <property type="match status" value="1"/>
</dbReference>
<comment type="caution">
    <text evidence="1">The sequence shown here is derived from an EMBL/GenBank/DDBJ whole genome shotgun (WGS) entry which is preliminary data.</text>
</comment>
<dbReference type="GeneID" id="92951797"/>
<dbReference type="InterPro" id="IPR008878">
    <property type="entry name" value="Transposase_IS66_Orf2"/>
</dbReference>
<accession>A0ABV4FBL2</accession>
<dbReference type="RefSeq" id="WP_026193319.1">
    <property type="nucleotide sequence ID" value="NZ_BJNL01000031.1"/>
</dbReference>
<reference evidence="1 2" key="1">
    <citation type="submission" date="2024-07" db="EMBL/GenBank/DDBJ databases">
        <title>Genomic Encyclopedia of Type Strains, Phase V (KMG-V): Genome sequencing to study the core and pangenomes of soil and plant-associated prokaryotes.</title>
        <authorList>
            <person name="Whitman W."/>
        </authorList>
    </citation>
    <scope>NUCLEOTIDE SEQUENCE [LARGE SCALE GENOMIC DNA]</scope>
    <source>
        <strain evidence="1 2">USDA 415</strain>
    </source>
</reference>
<keyword evidence="2" id="KW-1185">Reference proteome</keyword>
<proteinExistence type="predicted"/>
<dbReference type="NCBIfam" id="NF033819">
    <property type="entry name" value="IS66_TnpB"/>
    <property type="match status" value="1"/>
</dbReference>
<gene>
    <name evidence="1" type="ORF">ABIF29_007082</name>
</gene>
<name>A0ABV4FBL2_BRAEL</name>
<organism evidence="1 2">
    <name type="scientific">Bradyrhizobium elkanii</name>
    <dbReference type="NCBI Taxonomy" id="29448"/>
    <lineage>
        <taxon>Bacteria</taxon>
        <taxon>Pseudomonadati</taxon>
        <taxon>Pseudomonadota</taxon>
        <taxon>Alphaproteobacteria</taxon>
        <taxon>Hyphomicrobiales</taxon>
        <taxon>Nitrobacteraceae</taxon>
        <taxon>Bradyrhizobium</taxon>
    </lineage>
</organism>
<evidence type="ECO:0000313" key="1">
    <source>
        <dbReference type="EMBL" id="MEY9320283.1"/>
    </source>
</evidence>